<accession>A0A420GJK9</accession>
<evidence type="ECO:0000313" key="3">
    <source>
        <dbReference type="Proteomes" id="UP000283383"/>
    </source>
</evidence>
<protein>
    <submittedName>
        <fullName evidence="2">Uncharacterized protein</fullName>
    </submittedName>
</protein>
<sequence length="64" mass="7548">MEKMRADMQKILSIMERQNDEQIHERVQSTNIPADSSSQNKNSQLNLPIKPVKWPEAYTYENRS</sequence>
<dbReference type="AlphaFoldDB" id="A0A420GJK9"/>
<evidence type="ECO:0000313" key="2">
    <source>
        <dbReference type="EMBL" id="RKF45449.1"/>
    </source>
</evidence>
<name>A0A420GJK9_9PEZI</name>
<evidence type="ECO:0000256" key="1">
    <source>
        <dbReference type="SAM" id="MobiDB-lite"/>
    </source>
</evidence>
<feature type="compositionally biased region" description="Basic and acidic residues" evidence="1">
    <location>
        <begin position="18"/>
        <end position="27"/>
    </location>
</feature>
<dbReference type="EMBL" id="MCBQ01022483">
    <property type="protein sequence ID" value="RKF45449.1"/>
    <property type="molecule type" value="Genomic_DNA"/>
</dbReference>
<keyword evidence="3" id="KW-1185">Reference proteome</keyword>
<proteinExistence type="predicted"/>
<feature type="region of interest" description="Disordered" evidence="1">
    <location>
        <begin position="18"/>
        <end position="48"/>
    </location>
</feature>
<comment type="caution">
    <text evidence="2">The sequence shown here is derived from an EMBL/GenBank/DDBJ whole genome shotgun (WGS) entry which is preliminary data.</text>
</comment>
<dbReference type="Proteomes" id="UP000283383">
    <property type="component" value="Unassembled WGS sequence"/>
</dbReference>
<reference evidence="2 3" key="1">
    <citation type="journal article" date="2018" name="BMC Genomics">
        <title>Comparative genome analyses reveal sequence features reflecting distinct modes of host-adaptation between dicot and monocot powdery mildew.</title>
        <authorList>
            <person name="Wu Y."/>
            <person name="Ma X."/>
            <person name="Pan Z."/>
            <person name="Kale S.D."/>
            <person name="Song Y."/>
            <person name="King H."/>
            <person name="Zhang Q."/>
            <person name="Presley C."/>
            <person name="Deng X."/>
            <person name="Wei C.I."/>
            <person name="Xiao S."/>
        </authorList>
    </citation>
    <scope>NUCLEOTIDE SEQUENCE [LARGE SCALE GENOMIC DNA]</scope>
    <source>
        <strain evidence="2">UMSG3</strain>
    </source>
</reference>
<gene>
    <name evidence="2" type="ORF">GcM3_224041</name>
</gene>
<organism evidence="2 3">
    <name type="scientific">Golovinomyces cichoracearum</name>
    <dbReference type="NCBI Taxonomy" id="62708"/>
    <lineage>
        <taxon>Eukaryota</taxon>
        <taxon>Fungi</taxon>
        <taxon>Dikarya</taxon>
        <taxon>Ascomycota</taxon>
        <taxon>Pezizomycotina</taxon>
        <taxon>Leotiomycetes</taxon>
        <taxon>Erysiphales</taxon>
        <taxon>Erysiphaceae</taxon>
        <taxon>Golovinomyces</taxon>
    </lineage>
</organism>
<feature type="compositionally biased region" description="Low complexity" evidence="1">
    <location>
        <begin position="36"/>
        <end position="47"/>
    </location>
</feature>